<organism evidence="5 6">
    <name type="scientific">Nocardia cerradoensis</name>
    <dbReference type="NCBI Taxonomy" id="85688"/>
    <lineage>
        <taxon>Bacteria</taxon>
        <taxon>Bacillati</taxon>
        <taxon>Actinomycetota</taxon>
        <taxon>Actinomycetes</taxon>
        <taxon>Mycobacteriales</taxon>
        <taxon>Nocardiaceae</taxon>
        <taxon>Nocardia</taxon>
    </lineage>
</organism>
<dbReference type="GO" id="GO:0016651">
    <property type="term" value="F:oxidoreductase activity, acting on NAD(P)H"/>
    <property type="evidence" value="ECO:0007669"/>
    <property type="project" value="TreeGrafter"/>
</dbReference>
<dbReference type="PANTHER" id="PTHR48106:SF18">
    <property type="entry name" value="QUINONE OXIDOREDUCTASE PIG3"/>
    <property type="match status" value="1"/>
</dbReference>
<dbReference type="SUPFAM" id="SSF51735">
    <property type="entry name" value="NAD(P)-binding Rossmann-fold domains"/>
    <property type="match status" value="1"/>
</dbReference>
<evidence type="ECO:0000259" key="4">
    <source>
        <dbReference type="SMART" id="SM00829"/>
    </source>
</evidence>
<dbReference type="Gene3D" id="3.40.50.720">
    <property type="entry name" value="NAD(P)-binding Rossmann-like Domain"/>
    <property type="match status" value="1"/>
</dbReference>
<dbReference type="InterPro" id="IPR011032">
    <property type="entry name" value="GroES-like_sf"/>
</dbReference>
<dbReference type="Gene3D" id="3.90.180.10">
    <property type="entry name" value="Medium-chain alcohol dehydrogenases, catalytic domain"/>
    <property type="match status" value="1"/>
</dbReference>
<feature type="compositionally biased region" description="Basic and acidic residues" evidence="3">
    <location>
        <begin position="1"/>
        <end position="10"/>
    </location>
</feature>
<keyword evidence="1" id="KW-0521">NADP</keyword>
<dbReference type="InterPro" id="IPR020843">
    <property type="entry name" value="ER"/>
</dbReference>
<dbReference type="GO" id="GO:0070402">
    <property type="term" value="F:NADPH binding"/>
    <property type="evidence" value="ECO:0007669"/>
    <property type="project" value="TreeGrafter"/>
</dbReference>
<feature type="domain" description="Enoyl reductase (ER)" evidence="4">
    <location>
        <begin position="73"/>
        <end position="385"/>
    </location>
</feature>
<dbReference type="InterPro" id="IPR013154">
    <property type="entry name" value="ADH-like_N"/>
</dbReference>
<keyword evidence="6" id="KW-1185">Reference proteome</keyword>
<keyword evidence="2 5" id="KW-0560">Oxidoreductase</keyword>
<dbReference type="PANTHER" id="PTHR48106">
    <property type="entry name" value="QUINONE OXIDOREDUCTASE PIG3-RELATED"/>
    <property type="match status" value="1"/>
</dbReference>
<dbReference type="EC" id="1.6.5.-" evidence="5"/>
<dbReference type="SUPFAM" id="SSF50129">
    <property type="entry name" value="GroES-like"/>
    <property type="match status" value="1"/>
</dbReference>
<accession>A0A231HEF4</accession>
<name>A0A231HEF4_9NOCA</name>
<dbReference type="AlphaFoldDB" id="A0A231HEF4"/>
<comment type="caution">
    <text evidence="5">The sequence shown here is derived from an EMBL/GenBank/DDBJ whole genome shotgun (WGS) entry which is preliminary data.</text>
</comment>
<feature type="region of interest" description="Disordered" evidence="3">
    <location>
        <begin position="1"/>
        <end position="32"/>
    </location>
</feature>
<proteinExistence type="predicted"/>
<dbReference type="Proteomes" id="UP000215506">
    <property type="component" value="Unassembled WGS sequence"/>
</dbReference>
<evidence type="ECO:0000256" key="1">
    <source>
        <dbReference type="ARBA" id="ARBA00022857"/>
    </source>
</evidence>
<evidence type="ECO:0000256" key="3">
    <source>
        <dbReference type="SAM" id="MobiDB-lite"/>
    </source>
</evidence>
<dbReference type="Pfam" id="PF13602">
    <property type="entry name" value="ADH_zinc_N_2"/>
    <property type="match status" value="1"/>
</dbReference>
<gene>
    <name evidence="5" type="primary">yhfP_1</name>
    <name evidence="5" type="ORF">B7C42_00396</name>
</gene>
<dbReference type="Pfam" id="PF08240">
    <property type="entry name" value="ADH_N"/>
    <property type="match status" value="1"/>
</dbReference>
<dbReference type="EMBL" id="NGAF01000001">
    <property type="protein sequence ID" value="OXR47274.1"/>
    <property type="molecule type" value="Genomic_DNA"/>
</dbReference>
<evidence type="ECO:0000256" key="2">
    <source>
        <dbReference type="ARBA" id="ARBA00023002"/>
    </source>
</evidence>
<protein>
    <submittedName>
        <fullName evidence="5">Putative quinone oxidoreductase YhfP</fullName>
        <ecNumber evidence="5">1.6.5.-</ecNumber>
    </submittedName>
</protein>
<evidence type="ECO:0000313" key="5">
    <source>
        <dbReference type="EMBL" id="OXR47274.1"/>
    </source>
</evidence>
<sequence>MSARMGVDRTRRSRSPLVNTPGRPQTRRRSRLGGVAANGHDVAFYRWSAGWVIHDSERMSETTMRAAVCVRAGGPEVLEIAELPIPRVRPGWSLVRVRGAGVNRSELRTRQGHSPTVRFPRVLGIECVGEVVASTDPGLPEGTTVAAVMGGMGREFDGGYAEFAVLPNALLMPIRTTLPWHVLAALPETYLTAHGALAASGVLSAGRQARLLIRGGTSSVGMAAISLATAEGIDTATTTRQPAKVPALIAAGADHVLADAGGSLAGAVHAIWPEGPDYVLDLVGARTAVDSLRLVRRGGTVCVAGSLSGWLISDFEPIAMIPSGTGLTAFHSDECAGSTAVLQRLVDSVEAGVLYPNIDRVFALDDIAAAHRRMENDDATGKLVVLP</sequence>
<reference evidence="5 6" key="1">
    <citation type="submission" date="2017-07" db="EMBL/GenBank/DDBJ databases">
        <title>First draft Genome Sequence of Nocardia cerradoensis isolated from human infection.</title>
        <authorList>
            <person name="Carrasco G."/>
        </authorList>
    </citation>
    <scope>NUCLEOTIDE SEQUENCE [LARGE SCALE GENOMIC DNA]</scope>
    <source>
        <strain evidence="5 6">CNM20130759</strain>
    </source>
</reference>
<evidence type="ECO:0000313" key="6">
    <source>
        <dbReference type="Proteomes" id="UP000215506"/>
    </source>
</evidence>
<dbReference type="InterPro" id="IPR036291">
    <property type="entry name" value="NAD(P)-bd_dom_sf"/>
</dbReference>
<dbReference type="SMART" id="SM00829">
    <property type="entry name" value="PKS_ER"/>
    <property type="match status" value="1"/>
</dbReference>